<feature type="transmembrane region" description="Helical" evidence="13">
    <location>
        <begin position="46"/>
        <end position="67"/>
    </location>
</feature>
<dbReference type="STRING" id="318479.A0A0N4UH16"/>
<evidence type="ECO:0000256" key="1">
    <source>
        <dbReference type="ARBA" id="ARBA00004651"/>
    </source>
</evidence>
<keyword evidence="9 13" id="KW-1133">Transmembrane helix</keyword>
<protein>
    <recommendedName>
        <fullName evidence="13">Sugar transporter SWEET</fullName>
    </recommendedName>
</protein>
<comment type="function">
    <text evidence="13">Mediates sugar transport across membranes.</text>
</comment>
<dbReference type="FunFam" id="1.20.1280.290:FF:000010">
    <property type="entry name" value="Sugar transporter SWEET"/>
    <property type="match status" value="1"/>
</dbReference>
<dbReference type="Proteomes" id="UP000274756">
    <property type="component" value="Unassembled WGS sequence"/>
</dbReference>
<dbReference type="FunFam" id="1.20.1280.290:FF:000004">
    <property type="entry name" value="Sugar transporter SWEET"/>
    <property type="match status" value="1"/>
</dbReference>
<feature type="transmembrane region" description="Helical" evidence="13">
    <location>
        <begin position="73"/>
        <end position="94"/>
    </location>
</feature>
<dbReference type="OrthoDB" id="409725at2759"/>
<evidence type="ECO:0000256" key="10">
    <source>
        <dbReference type="ARBA" id="ARBA00023034"/>
    </source>
</evidence>
<keyword evidence="11 13" id="KW-0472">Membrane</keyword>
<evidence type="ECO:0000313" key="15">
    <source>
        <dbReference type="Proteomes" id="UP000038040"/>
    </source>
</evidence>
<feature type="transmembrane region" description="Helical" evidence="13">
    <location>
        <begin position="101"/>
        <end position="122"/>
    </location>
</feature>
<dbReference type="InterPro" id="IPR047664">
    <property type="entry name" value="SWEET"/>
</dbReference>
<accession>A0A0N4UH16</accession>
<keyword evidence="6 13" id="KW-0762">Sugar transport</keyword>
<evidence type="ECO:0000256" key="3">
    <source>
        <dbReference type="ARBA" id="ARBA00007809"/>
    </source>
</evidence>
<evidence type="ECO:0000256" key="13">
    <source>
        <dbReference type="RuleBase" id="RU910715"/>
    </source>
</evidence>
<dbReference type="PANTHER" id="PTHR10791:SF246">
    <property type="entry name" value="SUGAR TRANSPORTER SWEET1"/>
    <property type="match status" value="1"/>
</dbReference>
<evidence type="ECO:0000256" key="5">
    <source>
        <dbReference type="ARBA" id="ARBA00022475"/>
    </source>
</evidence>
<evidence type="ECO:0000313" key="16">
    <source>
        <dbReference type="Proteomes" id="UP000274756"/>
    </source>
</evidence>
<evidence type="ECO:0000256" key="9">
    <source>
        <dbReference type="ARBA" id="ARBA00022989"/>
    </source>
</evidence>
<evidence type="ECO:0000256" key="7">
    <source>
        <dbReference type="ARBA" id="ARBA00022692"/>
    </source>
</evidence>
<feature type="transmembrane region" description="Helical" evidence="13">
    <location>
        <begin position="128"/>
        <end position="149"/>
    </location>
</feature>
<dbReference type="PANTHER" id="PTHR10791">
    <property type="entry name" value="RAG1-ACTIVATING PROTEIN 1"/>
    <property type="match status" value="1"/>
</dbReference>
<keyword evidence="16" id="KW-1185">Reference proteome</keyword>
<dbReference type="GO" id="GO:0000139">
    <property type="term" value="C:Golgi membrane"/>
    <property type="evidence" value="ECO:0007669"/>
    <property type="project" value="UniProtKB-SubCell"/>
</dbReference>
<organism evidence="15 17">
    <name type="scientific">Dracunculus medinensis</name>
    <name type="common">Guinea worm</name>
    <dbReference type="NCBI Taxonomy" id="318479"/>
    <lineage>
        <taxon>Eukaryota</taxon>
        <taxon>Metazoa</taxon>
        <taxon>Ecdysozoa</taxon>
        <taxon>Nematoda</taxon>
        <taxon>Chromadorea</taxon>
        <taxon>Rhabditida</taxon>
        <taxon>Spirurina</taxon>
        <taxon>Dracunculoidea</taxon>
        <taxon>Dracunculidae</taxon>
        <taxon>Dracunculus</taxon>
    </lineage>
</organism>
<evidence type="ECO:0000256" key="8">
    <source>
        <dbReference type="ARBA" id="ARBA00022737"/>
    </source>
</evidence>
<evidence type="ECO:0000256" key="12">
    <source>
        <dbReference type="ARBA" id="ARBA00055578"/>
    </source>
</evidence>
<sequence length="283" mass="31972">MFEIFTDGITLLNILSIFAFFITVGLFLSCIGICRQIWKRKDTKEISGGPFTMGVIGGSCWWTYGHLKNDKTVLAVTSVQILLYSSYLIFYWIMSKKKTKSSLMVGIVLIVITILYLLIKLFETRARHPLGIICLLLNTFDFGTPLLGLKYVLRNGSTRTLPLPLCTANYLVSAIWFAYGALKEDIYLMIPNGFGSVLSFGQLLLFVIFPRKEGQQSPLRKILALGNRSKIEDMEPDSVKVIDGDGNKLAQKQNWSVRIIANVTDEFDRLFEKQIVKKQSVFG</sequence>
<comment type="function">
    <text evidence="12">Mediates both low-affinity uptake and efflux of sugar across the membrane.</text>
</comment>
<evidence type="ECO:0000256" key="11">
    <source>
        <dbReference type="ARBA" id="ARBA00023136"/>
    </source>
</evidence>
<comment type="similarity">
    <text evidence="3 13">Belongs to the SWEET sugar transporter family.</text>
</comment>
<dbReference type="GO" id="GO:0005886">
    <property type="term" value="C:plasma membrane"/>
    <property type="evidence" value="ECO:0007669"/>
    <property type="project" value="UniProtKB-SubCell"/>
</dbReference>
<keyword evidence="7 13" id="KW-0812">Transmembrane</keyword>
<evidence type="ECO:0000256" key="4">
    <source>
        <dbReference type="ARBA" id="ARBA00022448"/>
    </source>
</evidence>
<keyword evidence="5" id="KW-1003">Cell membrane</keyword>
<name>A0A0N4UH16_DRAME</name>
<dbReference type="Proteomes" id="UP000038040">
    <property type="component" value="Unplaced"/>
</dbReference>
<proteinExistence type="inferred from homology"/>
<dbReference type="Pfam" id="PF03083">
    <property type="entry name" value="MtN3_slv"/>
    <property type="match status" value="2"/>
</dbReference>
<reference evidence="14 16" key="2">
    <citation type="submission" date="2018-11" db="EMBL/GenBank/DDBJ databases">
        <authorList>
            <consortium name="Pathogen Informatics"/>
        </authorList>
    </citation>
    <scope>NUCLEOTIDE SEQUENCE [LARGE SCALE GENOMIC DNA]</scope>
</reference>
<dbReference type="WBParaSite" id="DME_0000681001-mRNA-1">
    <property type="protein sequence ID" value="DME_0000681001-mRNA-1"/>
    <property type="gene ID" value="DME_0000681001"/>
</dbReference>
<reference evidence="17" key="1">
    <citation type="submission" date="2016-04" db="UniProtKB">
        <authorList>
            <consortium name="WormBaseParasite"/>
        </authorList>
    </citation>
    <scope>IDENTIFICATION</scope>
</reference>
<keyword evidence="8" id="KW-0677">Repeat</keyword>
<evidence type="ECO:0000256" key="2">
    <source>
        <dbReference type="ARBA" id="ARBA00004653"/>
    </source>
</evidence>
<dbReference type="AlphaFoldDB" id="A0A0N4UH16"/>
<feature type="transmembrane region" description="Helical" evidence="13">
    <location>
        <begin position="186"/>
        <end position="209"/>
    </location>
</feature>
<dbReference type="Gene3D" id="1.20.1280.290">
    <property type="match status" value="2"/>
</dbReference>
<dbReference type="EMBL" id="UYYG01000021">
    <property type="protein sequence ID" value="VDN51451.1"/>
    <property type="molecule type" value="Genomic_DNA"/>
</dbReference>
<keyword evidence="10" id="KW-0333">Golgi apparatus</keyword>
<dbReference type="GO" id="GO:0051119">
    <property type="term" value="F:sugar transmembrane transporter activity"/>
    <property type="evidence" value="ECO:0007669"/>
    <property type="project" value="InterPro"/>
</dbReference>
<keyword evidence="4 13" id="KW-0813">Transport</keyword>
<feature type="transmembrane region" description="Helical" evidence="13">
    <location>
        <begin position="12"/>
        <end position="34"/>
    </location>
</feature>
<dbReference type="InterPro" id="IPR004316">
    <property type="entry name" value="SWEET_rpt"/>
</dbReference>
<evidence type="ECO:0000313" key="14">
    <source>
        <dbReference type="EMBL" id="VDN51451.1"/>
    </source>
</evidence>
<feature type="transmembrane region" description="Helical" evidence="13">
    <location>
        <begin position="161"/>
        <end position="180"/>
    </location>
</feature>
<evidence type="ECO:0000313" key="17">
    <source>
        <dbReference type="WBParaSite" id="DME_0000681001-mRNA-1"/>
    </source>
</evidence>
<gene>
    <name evidence="14" type="ORF">DME_LOCUS1424</name>
</gene>
<evidence type="ECO:0000256" key="6">
    <source>
        <dbReference type="ARBA" id="ARBA00022597"/>
    </source>
</evidence>
<comment type="subcellular location">
    <subcellularLocation>
        <location evidence="1 13">Cell membrane</location>
        <topology evidence="1 13">Multi-pass membrane protein</topology>
    </subcellularLocation>
    <subcellularLocation>
        <location evidence="2">Golgi apparatus membrane</location>
        <topology evidence="2">Multi-pass membrane protein</topology>
    </subcellularLocation>
</comment>